<name>A0A9Q0GZB2_9MAGN</name>
<accession>A0A9Q0GZB2</accession>
<organism evidence="1 2">
    <name type="scientific">Protea cynaroides</name>
    <dbReference type="NCBI Taxonomy" id="273540"/>
    <lineage>
        <taxon>Eukaryota</taxon>
        <taxon>Viridiplantae</taxon>
        <taxon>Streptophyta</taxon>
        <taxon>Embryophyta</taxon>
        <taxon>Tracheophyta</taxon>
        <taxon>Spermatophyta</taxon>
        <taxon>Magnoliopsida</taxon>
        <taxon>Proteales</taxon>
        <taxon>Proteaceae</taxon>
        <taxon>Protea</taxon>
    </lineage>
</organism>
<keyword evidence="2" id="KW-1185">Reference proteome</keyword>
<reference evidence="1" key="1">
    <citation type="journal article" date="2023" name="Plant J.">
        <title>The genome of the king protea, Protea cynaroides.</title>
        <authorList>
            <person name="Chang J."/>
            <person name="Duong T.A."/>
            <person name="Schoeman C."/>
            <person name="Ma X."/>
            <person name="Roodt D."/>
            <person name="Barker N."/>
            <person name="Li Z."/>
            <person name="Van de Peer Y."/>
            <person name="Mizrachi E."/>
        </authorList>
    </citation>
    <scope>NUCLEOTIDE SEQUENCE</scope>
    <source>
        <tissue evidence="1">Young leaves</tissue>
    </source>
</reference>
<proteinExistence type="predicted"/>
<evidence type="ECO:0000313" key="2">
    <source>
        <dbReference type="Proteomes" id="UP001141806"/>
    </source>
</evidence>
<gene>
    <name evidence="1" type="ORF">NE237_012171</name>
</gene>
<comment type="caution">
    <text evidence="1">The sequence shown here is derived from an EMBL/GenBank/DDBJ whole genome shotgun (WGS) entry which is preliminary data.</text>
</comment>
<protein>
    <submittedName>
        <fullName evidence="1">Uncharacterized protein</fullName>
    </submittedName>
</protein>
<dbReference type="AlphaFoldDB" id="A0A9Q0GZB2"/>
<dbReference type="EMBL" id="JAMYWD010000011">
    <property type="protein sequence ID" value="KAJ4955388.1"/>
    <property type="molecule type" value="Genomic_DNA"/>
</dbReference>
<evidence type="ECO:0000313" key="1">
    <source>
        <dbReference type="EMBL" id="KAJ4955388.1"/>
    </source>
</evidence>
<sequence>MPYRGTTIGRATTSRATTNAVIGFWWCFIKLCGGSSFTQGSPKDLQKALRFNPRIGFLTGSAEEVLFVYVEAKNLLYCRVFQEGWLKGFPGRMGLQILPFSTVQVDEAQR</sequence>
<dbReference type="Proteomes" id="UP001141806">
    <property type="component" value="Unassembled WGS sequence"/>
</dbReference>